<feature type="transmembrane region" description="Helical" evidence="2">
    <location>
        <begin position="333"/>
        <end position="358"/>
    </location>
</feature>
<dbReference type="RefSeq" id="WP_201855868.1">
    <property type="nucleotide sequence ID" value="NZ_JAERRG010000020.1"/>
</dbReference>
<dbReference type="PANTHER" id="PTHR43646:SF3">
    <property type="entry name" value="SLR1566 PROTEIN"/>
    <property type="match status" value="1"/>
</dbReference>
<accession>A0ABS1PZT7</accession>
<organism evidence="3 4">
    <name type="scientific">Streptomyces endocoffeicus</name>
    <dbReference type="NCBI Taxonomy" id="2898945"/>
    <lineage>
        <taxon>Bacteria</taxon>
        <taxon>Bacillati</taxon>
        <taxon>Actinomycetota</taxon>
        <taxon>Actinomycetes</taxon>
        <taxon>Kitasatosporales</taxon>
        <taxon>Streptomycetaceae</taxon>
        <taxon>Streptomyces</taxon>
    </lineage>
</organism>
<feature type="transmembrane region" description="Helical" evidence="2">
    <location>
        <begin position="389"/>
        <end position="406"/>
    </location>
</feature>
<dbReference type="Gene3D" id="3.90.550.10">
    <property type="entry name" value="Spore Coat Polysaccharide Biosynthesis Protein SpsA, Chain A"/>
    <property type="match status" value="1"/>
</dbReference>
<dbReference type="EMBL" id="JAERRG010000020">
    <property type="protein sequence ID" value="MBL1117950.1"/>
    <property type="molecule type" value="Genomic_DNA"/>
</dbReference>
<evidence type="ECO:0000313" key="3">
    <source>
        <dbReference type="EMBL" id="MBL1117950.1"/>
    </source>
</evidence>
<keyword evidence="2" id="KW-1133">Transmembrane helix</keyword>
<evidence type="ECO:0000256" key="1">
    <source>
        <dbReference type="SAM" id="MobiDB-lite"/>
    </source>
</evidence>
<dbReference type="Pfam" id="PF13641">
    <property type="entry name" value="Glyco_tranf_2_3"/>
    <property type="match status" value="1"/>
</dbReference>
<dbReference type="PANTHER" id="PTHR43646">
    <property type="entry name" value="GLYCOSYLTRANSFERASE"/>
    <property type="match status" value="1"/>
</dbReference>
<comment type="caution">
    <text evidence="3">The sequence shown here is derived from an EMBL/GenBank/DDBJ whole genome shotgun (WGS) entry which is preliminary data.</text>
</comment>
<sequence>MWIAAGSLAAWLWLLLGQGFFWRTDVRLPRTGPDGSGPPEPDGFGPPEPDGFGPPEPAVWPSVAVVVPARDESAVLPASLPSLLAQDYPGPAEIFLIDDGSSDGTGKLARELAEEHGGLPLTVDSPGEPGPGWTGKLWAVRHGMALATTRLAADRRDLDGADRKDADGRDADRKDDGGVDYLLLTDADIAHEPDSLRELVRAAEANGLDLVSQMARLRVVTYWERLIVPAFVYFFAQLYPFRWVNRPQGRTAAAAGGCVLLRREAAERAGVPEAIRQAVIDDVALSRAVKRSGGRIWLGLADRVDSVRPYPRLGELWRMVSRSAYTQLRHNPLVLLMTVAGLTVVYLVPPAAVVAGVLTGRPGPSALGAAAWALMAGSYIPMLRYYRQTLWLAPLLPLTALLYLLMTVDSAVRHHLGQGAAWKGRTYARPSAAP</sequence>
<keyword evidence="2" id="KW-0812">Transmembrane</keyword>
<keyword evidence="4" id="KW-1185">Reference proteome</keyword>
<name>A0ABS1PZT7_9ACTN</name>
<protein>
    <submittedName>
        <fullName evidence="3">Glycosyltransferase</fullName>
    </submittedName>
</protein>
<feature type="compositionally biased region" description="Pro residues" evidence="1">
    <location>
        <begin position="36"/>
        <end position="57"/>
    </location>
</feature>
<keyword evidence="2" id="KW-0472">Membrane</keyword>
<evidence type="ECO:0000256" key="2">
    <source>
        <dbReference type="SAM" id="Phobius"/>
    </source>
</evidence>
<feature type="transmembrane region" description="Helical" evidence="2">
    <location>
        <begin position="364"/>
        <end position="382"/>
    </location>
</feature>
<dbReference type="SUPFAM" id="SSF53448">
    <property type="entry name" value="Nucleotide-diphospho-sugar transferases"/>
    <property type="match status" value="1"/>
</dbReference>
<gene>
    <name evidence="3" type="ORF">JK364_37065</name>
</gene>
<evidence type="ECO:0000313" key="4">
    <source>
        <dbReference type="Proteomes" id="UP000621510"/>
    </source>
</evidence>
<feature type="region of interest" description="Disordered" evidence="1">
    <location>
        <begin position="31"/>
        <end position="57"/>
    </location>
</feature>
<proteinExistence type="predicted"/>
<reference evidence="3 4" key="1">
    <citation type="submission" date="2021-01" db="EMBL/GenBank/DDBJ databases">
        <title>WGS of actinomycetes isolated from Thailand.</title>
        <authorList>
            <person name="Thawai C."/>
        </authorList>
    </citation>
    <scope>NUCLEOTIDE SEQUENCE [LARGE SCALE GENOMIC DNA]</scope>
    <source>
        <strain evidence="3 4">CA3R110</strain>
    </source>
</reference>
<dbReference type="InterPro" id="IPR029044">
    <property type="entry name" value="Nucleotide-diphossugar_trans"/>
</dbReference>
<dbReference type="InterPro" id="IPR017832">
    <property type="entry name" value="Glyco_trans_2_hopen-assoc_HpnB"/>
</dbReference>
<dbReference type="Proteomes" id="UP000621510">
    <property type="component" value="Unassembled WGS sequence"/>
</dbReference>
<feature type="transmembrane region" description="Helical" evidence="2">
    <location>
        <begin position="222"/>
        <end position="241"/>
    </location>
</feature>
<dbReference type="NCBIfam" id="TIGR03469">
    <property type="entry name" value="HpnB"/>
    <property type="match status" value="1"/>
</dbReference>